<organism evidence="5 6">
    <name type="scientific">Paracidovorax cattleyae</name>
    <dbReference type="NCBI Taxonomy" id="80868"/>
    <lineage>
        <taxon>Bacteria</taxon>
        <taxon>Pseudomonadati</taxon>
        <taxon>Pseudomonadota</taxon>
        <taxon>Betaproteobacteria</taxon>
        <taxon>Burkholderiales</taxon>
        <taxon>Comamonadaceae</taxon>
        <taxon>Paracidovorax</taxon>
    </lineage>
</organism>
<dbReference type="SUPFAM" id="SSF52922">
    <property type="entry name" value="TK C-terminal domain-like"/>
    <property type="match status" value="1"/>
</dbReference>
<sequence length="324" mass="34789">MNVDEGLEDPKDAFAEEVLNLARHDPRVCLVINDCLSSTNAKFFLEEFPDRVFDVGIAEQNMVGVAAGLASGGMIPFVCAASCFLSGRALEQIKVDIAMSKANVKLCGFSSGFTYGSLGATHHAIEDIAWIRVLPNVRFAAPCDAREARAVARALHAHEGPAFVRLARGGRRNITSRDEYRFGHAERLRDGRDVALLGTGSMVHNLVQAARLLEDDGITCRVLNFSSIAPLDIAAIVQACRDTRGIVCAEEHQVGGGLFGAVAEVVVSRAPAPMLALGVPGVFAPVGDSSDLLRHFGLEPAQMASRVRHWLVAMNRENKEMASA</sequence>
<keyword evidence="6" id="KW-1185">Reference proteome</keyword>
<feature type="domain" description="Transketolase-like pyrimidine-binding" evidence="4">
    <location>
        <begin position="8"/>
        <end position="173"/>
    </location>
</feature>
<dbReference type="InterPro" id="IPR029061">
    <property type="entry name" value="THDP-binding"/>
</dbReference>
<proteinExistence type="inferred from homology"/>
<reference evidence="6" key="1">
    <citation type="submission" date="2016-10" db="EMBL/GenBank/DDBJ databases">
        <authorList>
            <person name="Varghese N."/>
            <person name="Submissions S."/>
        </authorList>
    </citation>
    <scope>NUCLEOTIDE SEQUENCE [LARGE SCALE GENOMIC DNA]</scope>
    <source>
        <strain evidence="6">DSM 17101</strain>
    </source>
</reference>
<dbReference type="EMBL" id="FNJL01000024">
    <property type="protein sequence ID" value="SDP75099.1"/>
    <property type="molecule type" value="Genomic_DNA"/>
</dbReference>
<dbReference type="InterPro" id="IPR005475">
    <property type="entry name" value="Transketolase-like_Pyr-bd"/>
</dbReference>
<comment type="similarity">
    <text evidence="2">Belongs to the transketolase family.</text>
</comment>
<comment type="cofactor">
    <cofactor evidence="1">
        <name>thiamine diphosphate</name>
        <dbReference type="ChEBI" id="CHEBI:58937"/>
    </cofactor>
</comment>
<dbReference type="AlphaFoldDB" id="A0A1H0V953"/>
<dbReference type="RefSeq" id="WP_092836969.1">
    <property type="nucleotide sequence ID" value="NZ_CP028290.1"/>
</dbReference>
<evidence type="ECO:0000259" key="4">
    <source>
        <dbReference type="SMART" id="SM00861"/>
    </source>
</evidence>
<dbReference type="Gene3D" id="3.40.50.970">
    <property type="match status" value="1"/>
</dbReference>
<dbReference type="PANTHER" id="PTHR43825:SF1">
    <property type="entry name" value="TRANSKETOLASE-LIKE PYRIMIDINE-BINDING DOMAIN-CONTAINING PROTEIN"/>
    <property type="match status" value="1"/>
</dbReference>
<evidence type="ECO:0000313" key="5">
    <source>
        <dbReference type="EMBL" id="SDP75099.1"/>
    </source>
</evidence>
<accession>A0A1H0V953</accession>
<dbReference type="Proteomes" id="UP000199317">
    <property type="component" value="Unassembled WGS sequence"/>
</dbReference>
<protein>
    <submittedName>
        <fullName evidence="5">Transketolase subunit B</fullName>
    </submittedName>
</protein>
<dbReference type="Gene3D" id="3.40.50.920">
    <property type="match status" value="1"/>
</dbReference>
<dbReference type="SMART" id="SM00861">
    <property type="entry name" value="Transket_pyr"/>
    <property type="match status" value="1"/>
</dbReference>
<dbReference type="InterPro" id="IPR009014">
    <property type="entry name" value="Transketo_C/PFOR_II"/>
</dbReference>
<dbReference type="InterPro" id="IPR033248">
    <property type="entry name" value="Transketolase_C"/>
</dbReference>
<dbReference type="CDD" id="cd07033">
    <property type="entry name" value="TPP_PYR_DXS_TK_like"/>
    <property type="match status" value="1"/>
</dbReference>
<dbReference type="SUPFAM" id="SSF52518">
    <property type="entry name" value="Thiamin diphosphate-binding fold (THDP-binding)"/>
    <property type="match status" value="1"/>
</dbReference>
<dbReference type="PANTHER" id="PTHR43825">
    <property type="entry name" value="PYRUVATE DEHYDROGENASE E1 COMPONENT"/>
    <property type="match status" value="1"/>
</dbReference>
<evidence type="ECO:0000256" key="2">
    <source>
        <dbReference type="ARBA" id="ARBA00007131"/>
    </source>
</evidence>
<evidence type="ECO:0000256" key="3">
    <source>
        <dbReference type="ARBA" id="ARBA00023052"/>
    </source>
</evidence>
<keyword evidence="3" id="KW-0786">Thiamine pyrophosphate</keyword>
<evidence type="ECO:0000313" key="6">
    <source>
        <dbReference type="Proteomes" id="UP000199317"/>
    </source>
</evidence>
<dbReference type="InterPro" id="IPR051157">
    <property type="entry name" value="PDH/Transketolase"/>
</dbReference>
<evidence type="ECO:0000256" key="1">
    <source>
        <dbReference type="ARBA" id="ARBA00001964"/>
    </source>
</evidence>
<dbReference type="Pfam" id="PF02780">
    <property type="entry name" value="Transketolase_C"/>
    <property type="match status" value="1"/>
</dbReference>
<dbReference type="FunFam" id="3.40.50.970:FF:000129">
    <property type="entry name" value="Transketolase"/>
    <property type="match status" value="1"/>
</dbReference>
<dbReference type="OrthoDB" id="8732661at2"/>
<dbReference type="Pfam" id="PF02779">
    <property type="entry name" value="Transket_pyr"/>
    <property type="match status" value="1"/>
</dbReference>
<name>A0A1H0V953_9BURK</name>
<gene>
    <name evidence="5" type="ORF">SAMN04489708_12451</name>
</gene>